<evidence type="ECO:0000256" key="1">
    <source>
        <dbReference type="ARBA" id="ARBA00001974"/>
    </source>
</evidence>
<keyword evidence="6" id="KW-0560">Oxidoreductase</keyword>
<dbReference type="PANTHER" id="PTHR11552">
    <property type="entry name" value="GLUCOSE-METHANOL-CHOLINE GMC OXIDOREDUCTASE"/>
    <property type="match status" value="1"/>
</dbReference>
<evidence type="ECO:0000259" key="12">
    <source>
        <dbReference type="PROSITE" id="PS00624"/>
    </source>
</evidence>
<organism evidence="13 14">
    <name type="scientific">Cristinia sonorae</name>
    <dbReference type="NCBI Taxonomy" id="1940300"/>
    <lineage>
        <taxon>Eukaryota</taxon>
        <taxon>Fungi</taxon>
        <taxon>Dikarya</taxon>
        <taxon>Basidiomycota</taxon>
        <taxon>Agaricomycotina</taxon>
        <taxon>Agaricomycetes</taxon>
        <taxon>Agaricomycetidae</taxon>
        <taxon>Agaricales</taxon>
        <taxon>Pleurotineae</taxon>
        <taxon>Stephanosporaceae</taxon>
        <taxon>Cristinia</taxon>
    </lineage>
</organism>
<dbReference type="AlphaFoldDB" id="A0A8K0UFW1"/>
<proteinExistence type="inferred from homology"/>
<dbReference type="GO" id="GO:0050660">
    <property type="term" value="F:flavin adenine dinucleotide binding"/>
    <property type="evidence" value="ECO:0007669"/>
    <property type="project" value="InterPro"/>
</dbReference>
<dbReference type="Gene3D" id="3.50.50.60">
    <property type="entry name" value="FAD/NAD(P)-binding domain"/>
    <property type="match status" value="1"/>
</dbReference>
<dbReference type="PIRSF" id="PIRSF000137">
    <property type="entry name" value="Alcohol_oxidase"/>
    <property type="match status" value="1"/>
</dbReference>
<dbReference type="OrthoDB" id="269227at2759"/>
<evidence type="ECO:0000259" key="11">
    <source>
        <dbReference type="PROSITE" id="PS00623"/>
    </source>
</evidence>
<reference evidence="13" key="1">
    <citation type="journal article" date="2021" name="New Phytol.">
        <title>Evolutionary innovations through gain and loss of genes in the ectomycorrhizal Boletales.</title>
        <authorList>
            <person name="Wu G."/>
            <person name="Miyauchi S."/>
            <person name="Morin E."/>
            <person name="Kuo A."/>
            <person name="Drula E."/>
            <person name="Varga T."/>
            <person name="Kohler A."/>
            <person name="Feng B."/>
            <person name="Cao Y."/>
            <person name="Lipzen A."/>
            <person name="Daum C."/>
            <person name="Hundley H."/>
            <person name="Pangilinan J."/>
            <person name="Johnson J."/>
            <person name="Barry K."/>
            <person name="LaButti K."/>
            <person name="Ng V."/>
            <person name="Ahrendt S."/>
            <person name="Min B."/>
            <person name="Choi I.G."/>
            <person name="Park H."/>
            <person name="Plett J.M."/>
            <person name="Magnuson J."/>
            <person name="Spatafora J.W."/>
            <person name="Nagy L.G."/>
            <person name="Henrissat B."/>
            <person name="Grigoriev I.V."/>
            <person name="Yang Z.L."/>
            <person name="Xu J."/>
            <person name="Martin F.M."/>
        </authorList>
    </citation>
    <scope>NUCLEOTIDE SEQUENCE</scope>
    <source>
        <strain evidence="13">KKN 215</strain>
    </source>
</reference>
<comment type="caution">
    <text evidence="13">The sequence shown here is derived from an EMBL/GenBank/DDBJ whole genome shotgun (WGS) entry which is preliminary data.</text>
</comment>
<evidence type="ECO:0000256" key="10">
    <source>
        <dbReference type="SAM" id="SignalP"/>
    </source>
</evidence>
<keyword evidence="4 10" id="KW-0732">Signal</keyword>
<evidence type="ECO:0000256" key="2">
    <source>
        <dbReference type="ARBA" id="ARBA00010790"/>
    </source>
</evidence>
<keyword evidence="3 9" id="KW-0285">Flavoprotein</keyword>
<comment type="cofactor">
    <cofactor evidence="1">
        <name>FAD</name>
        <dbReference type="ChEBI" id="CHEBI:57692"/>
    </cofactor>
</comment>
<dbReference type="Pfam" id="PF00732">
    <property type="entry name" value="GMC_oxred_N"/>
    <property type="match status" value="1"/>
</dbReference>
<feature type="active site" description="Proton donor" evidence="8">
    <location>
        <position position="560"/>
    </location>
</feature>
<evidence type="ECO:0000256" key="3">
    <source>
        <dbReference type="ARBA" id="ARBA00022630"/>
    </source>
</evidence>
<comment type="similarity">
    <text evidence="2 9">Belongs to the GMC oxidoreductase family.</text>
</comment>
<feature type="chain" id="PRO_5035464470" evidence="10">
    <location>
        <begin position="23"/>
        <end position="623"/>
    </location>
</feature>
<dbReference type="InterPro" id="IPR027424">
    <property type="entry name" value="Glucose_Oxidase_domain_2"/>
</dbReference>
<keyword evidence="7" id="KW-0325">Glycoprotein</keyword>
<dbReference type="SUPFAM" id="SSF54373">
    <property type="entry name" value="FAD-linked reductases, C-terminal domain"/>
    <property type="match status" value="1"/>
</dbReference>
<evidence type="ECO:0000313" key="14">
    <source>
        <dbReference type="Proteomes" id="UP000813824"/>
    </source>
</evidence>
<dbReference type="InterPro" id="IPR000172">
    <property type="entry name" value="GMC_OxRdtase_N"/>
</dbReference>
<protein>
    <submittedName>
        <fullName evidence="13">Alcohol oxidase</fullName>
    </submittedName>
</protein>
<evidence type="ECO:0000256" key="6">
    <source>
        <dbReference type="ARBA" id="ARBA00023002"/>
    </source>
</evidence>
<sequence>MLAWVTLVLGVYGISIVVQTLASPLDYAHPTPFGVTSDATVVDGQTFDYIVVGGGLAGLTVASRLSEDPSSRVLVIEAGGDNRTNPLIYDILQFTVAFDGPMDWAWRADRNKTIHGGKTLGGGSSINGASWTRGTKAQYDVLTDLLEPSEAHLGWNWDNMLKYMKKAEAFSPPSHMERALGADFIPAYHGFSGPVKSGFFSPLHDGPQQSAFEATVMNLTSITHSRDINGGDPNAVSITPMSIHGTMLGAANRSSSAESYLTPVEKTRHNWITLVDYMATKIVFSNKSTTQHTATGVRFGRTDRTGKELFAFARKEVIVAAGAIQTPALLQLSGIGDPALLKRVGIPTLVDLKTVGRNLQEQTQSTMSAVGNGFNDTLGGLTEVIAFPNIYQLFGARVHDIIRKVRSSLGSWAASQADSALSATALRKLFELQSSIIVDHKAPVFEYFFVNGLADGNLGITMWPLLPFSRGTVTLSSPDPFAKPDVNVNYFGVELDLDVHIEVCRLARRIFQSPPLSALSAGEIVPGFSAVPDSPEGGSTEDWANWILNDPKFNFTSVAHPIGTAAMMRRSLGGVVDGRLKVYGTTNVRVVDASILPYQISAHLSSTLYGVAEKAADLIKQGI</sequence>
<dbReference type="EMBL" id="JAEVFJ010000061">
    <property type="protein sequence ID" value="KAH8077891.1"/>
    <property type="molecule type" value="Genomic_DNA"/>
</dbReference>
<evidence type="ECO:0000256" key="7">
    <source>
        <dbReference type="ARBA" id="ARBA00023180"/>
    </source>
</evidence>
<feature type="signal peptide" evidence="10">
    <location>
        <begin position="1"/>
        <end position="22"/>
    </location>
</feature>
<keyword evidence="14" id="KW-1185">Reference proteome</keyword>
<dbReference type="Pfam" id="PF05199">
    <property type="entry name" value="GMC_oxred_C"/>
    <property type="match status" value="1"/>
</dbReference>
<dbReference type="Proteomes" id="UP000813824">
    <property type="component" value="Unassembled WGS sequence"/>
</dbReference>
<evidence type="ECO:0000256" key="5">
    <source>
        <dbReference type="ARBA" id="ARBA00022827"/>
    </source>
</evidence>
<accession>A0A8K0UFW1</accession>
<dbReference type="SUPFAM" id="SSF51905">
    <property type="entry name" value="FAD/NAD(P)-binding domain"/>
    <property type="match status" value="1"/>
</dbReference>
<evidence type="ECO:0000256" key="8">
    <source>
        <dbReference type="PIRSR" id="PIRSR000137-1"/>
    </source>
</evidence>
<dbReference type="PROSITE" id="PS00623">
    <property type="entry name" value="GMC_OXRED_1"/>
    <property type="match status" value="1"/>
</dbReference>
<evidence type="ECO:0000313" key="13">
    <source>
        <dbReference type="EMBL" id="KAH8077891.1"/>
    </source>
</evidence>
<dbReference type="Gene3D" id="4.10.450.10">
    <property type="entry name" value="Glucose Oxidase, domain 2"/>
    <property type="match status" value="1"/>
</dbReference>
<keyword evidence="5 9" id="KW-0274">FAD</keyword>
<dbReference type="InterPro" id="IPR012132">
    <property type="entry name" value="GMC_OxRdtase"/>
</dbReference>
<dbReference type="Gene3D" id="3.30.560.10">
    <property type="entry name" value="Glucose Oxidase, domain 3"/>
    <property type="match status" value="1"/>
</dbReference>
<gene>
    <name evidence="13" type="ORF">BXZ70DRAFT_962186</name>
</gene>
<dbReference type="PANTHER" id="PTHR11552:SF201">
    <property type="entry name" value="GLUCOSE-METHANOL-CHOLINE OXIDOREDUCTASE N-TERMINAL DOMAIN-CONTAINING PROTEIN"/>
    <property type="match status" value="1"/>
</dbReference>
<feature type="active site" description="Proton acceptor" evidence="8">
    <location>
        <position position="603"/>
    </location>
</feature>
<evidence type="ECO:0000256" key="4">
    <source>
        <dbReference type="ARBA" id="ARBA00022729"/>
    </source>
</evidence>
<feature type="domain" description="Glucose-methanol-choline oxidoreductase N-terminal" evidence="12">
    <location>
        <begin position="322"/>
        <end position="336"/>
    </location>
</feature>
<dbReference type="InterPro" id="IPR007867">
    <property type="entry name" value="GMC_OxRtase_C"/>
</dbReference>
<dbReference type="GO" id="GO:0016614">
    <property type="term" value="F:oxidoreductase activity, acting on CH-OH group of donors"/>
    <property type="evidence" value="ECO:0007669"/>
    <property type="project" value="InterPro"/>
</dbReference>
<dbReference type="PROSITE" id="PS00624">
    <property type="entry name" value="GMC_OXRED_2"/>
    <property type="match status" value="1"/>
</dbReference>
<name>A0A8K0UFW1_9AGAR</name>
<feature type="domain" description="Glucose-methanol-choline oxidoreductase N-terminal" evidence="11">
    <location>
        <begin position="117"/>
        <end position="140"/>
    </location>
</feature>
<dbReference type="InterPro" id="IPR036188">
    <property type="entry name" value="FAD/NAD-bd_sf"/>
</dbReference>
<evidence type="ECO:0000256" key="9">
    <source>
        <dbReference type="RuleBase" id="RU003968"/>
    </source>
</evidence>